<proteinExistence type="predicted"/>
<evidence type="ECO:0000259" key="1">
    <source>
        <dbReference type="PROSITE" id="PS50041"/>
    </source>
</evidence>
<dbReference type="CDD" id="cd00037">
    <property type="entry name" value="CLECT"/>
    <property type="match status" value="1"/>
</dbReference>
<evidence type="ECO:0000313" key="2">
    <source>
        <dbReference type="EnsemblMetazoa" id="G8354.1:cds"/>
    </source>
</evidence>
<keyword evidence="3" id="KW-1185">Reference proteome</keyword>
<dbReference type="PROSITE" id="PS50041">
    <property type="entry name" value="C_TYPE_LECTIN_2"/>
    <property type="match status" value="1"/>
</dbReference>
<sequence length="94" mass="10342">MNSEYLLGLKAATWNNAQLDCSVKGAKLVEIESPEEDAYIHSLANNLTESVWLGGTDLAEEGKWVWQSTSTLFSFSAWDTATGQPDNWTTISTV</sequence>
<name>A0A8W8NUR9_MAGGI</name>
<dbReference type="InterPro" id="IPR016187">
    <property type="entry name" value="CTDL_fold"/>
</dbReference>
<dbReference type="AlphaFoldDB" id="A0A8W8NUR9"/>
<dbReference type="SUPFAM" id="SSF56436">
    <property type="entry name" value="C-type lectin-like"/>
    <property type="match status" value="1"/>
</dbReference>
<protein>
    <recommendedName>
        <fullName evidence="1">C-type lectin domain-containing protein</fullName>
    </recommendedName>
</protein>
<dbReference type="PANTHER" id="PTHR22803">
    <property type="entry name" value="MANNOSE, PHOSPHOLIPASE, LECTIN RECEPTOR RELATED"/>
    <property type="match status" value="1"/>
</dbReference>
<dbReference type="Pfam" id="PF00059">
    <property type="entry name" value="Lectin_C"/>
    <property type="match status" value="1"/>
</dbReference>
<evidence type="ECO:0000313" key="3">
    <source>
        <dbReference type="Proteomes" id="UP000005408"/>
    </source>
</evidence>
<dbReference type="Gene3D" id="3.10.100.10">
    <property type="entry name" value="Mannose-Binding Protein A, subunit A"/>
    <property type="match status" value="1"/>
</dbReference>
<dbReference type="EnsemblMetazoa" id="G8354.1">
    <property type="protein sequence ID" value="G8354.1:cds"/>
    <property type="gene ID" value="G8354"/>
</dbReference>
<dbReference type="Proteomes" id="UP000005408">
    <property type="component" value="Unassembled WGS sequence"/>
</dbReference>
<accession>A0A8W8NUR9</accession>
<reference evidence="2" key="1">
    <citation type="submission" date="2022-08" db="UniProtKB">
        <authorList>
            <consortium name="EnsemblMetazoa"/>
        </authorList>
    </citation>
    <scope>IDENTIFICATION</scope>
    <source>
        <strain evidence="2">05x7-T-G4-1.051#20</strain>
    </source>
</reference>
<dbReference type="InterPro" id="IPR001304">
    <property type="entry name" value="C-type_lectin-like"/>
</dbReference>
<organism evidence="2 3">
    <name type="scientific">Magallana gigas</name>
    <name type="common">Pacific oyster</name>
    <name type="synonym">Crassostrea gigas</name>
    <dbReference type="NCBI Taxonomy" id="29159"/>
    <lineage>
        <taxon>Eukaryota</taxon>
        <taxon>Metazoa</taxon>
        <taxon>Spiralia</taxon>
        <taxon>Lophotrochozoa</taxon>
        <taxon>Mollusca</taxon>
        <taxon>Bivalvia</taxon>
        <taxon>Autobranchia</taxon>
        <taxon>Pteriomorphia</taxon>
        <taxon>Ostreida</taxon>
        <taxon>Ostreoidea</taxon>
        <taxon>Ostreidae</taxon>
        <taxon>Magallana</taxon>
    </lineage>
</organism>
<dbReference type="InterPro" id="IPR050111">
    <property type="entry name" value="C-type_lectin/snaclec_domain"/>
</dbReference>
<dbReference type="InterPro" id="IPR016186">
    <property type="entry name" value="C-type_lectin-like/link_sf"/>
</dbReference>
<feature type="domain" description="C-type lectin" evidence="1">
    <location>
        <begin position="1"/>
        <end position="87"/>
    </location>
</feature>